<feature type="transmembrane region" description="Helical" evidence="7">
    <location>
        <begin position="242"/>
        <end position="262"/>
    </location>
</feature>
<dbReference type="RefSeq" id="WP_242870306.1">
    <property type="nucleotide sequence ID" value="NZ_FOIL01000021.1"/>
</dbReference>
<dbReference type="PANTHER" id="PTHR43386">
    <property type="entry name" value="OLIGOPEPTIDE TRANSPORT SYSTEM PERMEASE PROTEIN APPC"/>
    <property type="match status" value="1"/>
</dbReference>
<dbReference type="InterPro" id="IPR000515">
    <property type="entry name" value="MetI-like"/>
</dbReference>
<dbReference type="InterPro" id="IPR035906">
    <property type="entry name" value="MetI-like_sf"/>
</dbReference>
<feature type="transmembrane region" description="Helical" evidence="7">
    <location>
        <begin position="168"/>
        <end position="187"/>
    </location>
</feature>
<organism evidence="9 10">
    <name type="scientific">[Clostridium] aminophilum</name>
    <dbReference type="NCBI Taxonomy" id="1526"/>
    <lineage>
        <taxon>Bacteria</taxon>
        <taxon>Bacillati</taxon>
        <taxon>Bacillota</taxon>
        <taxon>Clostridia</taxon>
        <taxon>Lachnospirales</taxon>
        <taxon>Lachnospiraceae</taxon>
    </lineage>
</organism>
<dbReference type="GO" id="GO:0055085">
    <property type="term" value="P:transmembrane transport"/>
    <property type="evidence" value="ECO:0007669"/>
    <property type="project" value="InterPro"/>
</dbReference>
<keyword evidence="10" id="KW-1185">Reference proteome</keyword>
<evidence type="ECO:0000256" key="7">
    <source>
        <dbReference type="RuleBase" id="RU363032"/>
    </source>
</evidence>
<dbReference type="PANTHER" id="PTHR43386:SF22">
    <property type="entry name" value="OLIGOPEPTIDE TRANSPORT SYSTEM PERMEASE PROTEIN OPPC"/>
    <property type="match status" value="1"/>
</dbReference>
<gene>
    <name evidence="9" type="ORF">SAMN04487771_102112</name>
</gene>
<proteinExistence type="inferred from homology"/>
<feature type="transmembrane region" description="Helical" evidence="7">
    <location>
        <begin position="56"/>
        <end position="77"/>
    </location>
</feature>
<dbReference type="CDD" id="cd06261">
    <property type="entry name" value="TM_PBP2"/>
    <property type="match status" value="1"/>
</dbReference>
<feature type="transmembrane region" description="Helical" evidence="7">
    <location>
        <begin position="193"/>
        <end position="211"/>
    </location>
</feature>
<dbReference type="Pfam" id="PF00528">
    <property type="entry name" value="BPD_transp_1"/>
    <property type="match status" value="1"/>
</dbReference>
<feature type="transmembrane region" description="Helical" evidence="7">
    <location>
        <begin position="133"/>
        <end position="156"/>
    </location>
</feature>
<keyword evidence="6 7" id="KW-0472">Membrane</keyword>
<evidence type="ECO:0000259" key="8">
    <source>
        <dbReference type="PROSITE" id="PS50928"/>
    </source>
</evidence>
<dbReference type="InterPro" id="IPR050366">
    <property type="entry name" value="BP-dependent_transpt_permease"/>
</dbReference>
<keyword evidence="5 7" id="KW-1133">Transmembrane helix</keyword>
<keyword evidence="4 7" id="KW-0812">Transmembrane</keyword>
<dbReference type="InterPro" id="IPR025966">
    <property type="entry name" value="OppC_N"/>
</dbReference>
<evidence type="ECO:0000256" key="1">
    <source>
        <dbReference type="ARBA" id="ARBA00004651"/>
    </source>
</evidence>
<evidence type="ECO:0000313" key="10">
    <source>
        <dbReference type="Proteomes" id="UP000199820"/>
    </source>
</evidence>
<comment type="subcellular location">
    <subcellularLocation>
        <location evidence="1 7">Cell membrane</location>
        <topology evidence="1 7">Multi-pass membrane protein</topology>
    </subcellularLocation>
</comment>
<evidence type="ECO:0000256" key="3">
    <source>
        <dbReference type="ARBA" id="ARBA00022475"/>
    </source>
</evidence>
<protein>
    <submittedName>
        <fullName evidence="9">Oligopeptide transport system permease protein</fullName>
    </submittedName>
</protein>
<evidence type="ECO:0000256" key="2">
    <source>
        <dbReference type="ARBA" id="ARBA00022448"/>
    </source>
</evidence>
<sequence>MEMEKNINQSAEQEFSHIDASEFEHIGASASEGEETNRPSLTSFQDAIRRLKKNRIAMACLVVLLIMVLMSVLAPMISPFDFREQHYTHTNAPMFSVCNEAGASGCGHIHLFGTDTLGRDIFTRAWMGGRVSLTIAVVSAIVDLVLGAVYGGISGYFGGTADIIMMRILEIINGIPYLIIVILLMMILKPGMITIIVAYSLVGWIPMARLVRGQVVALKEQEFITAAKALGASPSRIIAKHLIPNTLSVMIVRVTLAIPAAIFSEAYLSYVGLGVQLPMCSWGSLAQLGIENFRVYPYQLMIPAICISLTMLAFNLFGDGLRDAFDPKLRR</sequence>
<feature type="domain" description="ABC transmembrane type-1" evidence="8">
    <location>
        <begin position="129"/>
        <end position="318"/>
    </location>
</feature>
<accession>A0A1I0EUH2</accession>
<dbReference type="GO" id="GO:0005886">
    <property type="term" value="C:plasma membrane"/>
    <property type="evidence" value="ECO:0007669"/>
    <property type="project" value="UniProtKB-SubCell"/>
</dbReference>
<comment type="similarity">
    <text evidence="7">Belongs to the binding-protein-dependent transport system permease family.</text>
</comment>
<reference evidence="9 10" key="1">
    <citation type="submission" date="2016-10" db="EMBL/GenBank/DDBJ databases">
        <authorList>
            <person name="de Groot N.N."/>
        </authorList>
    </citation>
    <scope>NUCLEOTIDE SEQUENCE [LARGE SCALE GENOMIC DNA]</scope>
    <source>
        <strain evidence="9 10">KH1P1</strain>
    </source>
</reference>
<evidence type="ECO:0000256" key="4">
    <source>
        <dbReference type="ARBA" id="ARBA00022692"/>
    </source>
</evidence>
<keyword evidence="2 7" id="KW-0813">Transport</keyword>
<dbReference type="Pfam" id="PF12911">
    <property type="entry name" value="OppC_N"/>
    <property type="match status" value="1"/>
</dbReference>
<keyword evidence="3" id="KW-1003">Cell membrane</keyword>
<evidence type="ECO:0000313" key="9">
    <source>
        <dbReference type="EMBL" id="SET49091.1"/>
    </source>
</evidence>
<dbReference type="AlphaFoldDB" id="A0A1I0EUH2"/>
<evidence type="ECO:0000256" key="5">
    <source>
        <dbReference type="ARBA" id="ARBA00022989"/>
    </source>
</evidence>
<dbReference type="SUPFAM" id="SSF161098">
    <property type="entry name" value="MetI-like"/>
    <property type="match status" value="1"/>
</dbReference>
<dbReference type="Gene3D" id="1.10.3720.10">
    <property type="entry name" value="MetI-like"/>
    <property type="match status" value="1"/>
</dbReference>
<dbReference type="STRING" id="1526.SAMN02910262_01293"/>
<feature type="transmembrane region" description="Helical" evidence="7">
    <location>
        <begin position="300"/>
        <end position="318"/>
    </location>
</feature>
<dbReference type="PROSITE" id="PS50928">
    <property type="entry name" value="ABC_TM1"/>
    <property type="match status" value="1"/>
</dbReference>
<name>A0A1I0EUH2_9FIRM</name>
<evidence type="ECO:0000256" key="6">
    <source>
        <dbReference type="ARBA" id="ARBA00023136"/>
    </source>
</evidence>
<dbReference type="eggNOG" id="COG1173">
    <property type="taxonomic scope" value="Bacteria"/>
</dbReference>
<dbReference type="Proteomes" id="UP000199820">
    <property type="component" value="Unassembled WGS sequence"/>
</dbReference>
<dbReference type="EMBL" id="FOIL01000021">
    <property type="protein sequence ID" value="SET49091.1"/>
    <property type="molecule type" value="Genomic_DNA"/>
</dbReference>